<evidence type="ECO:0000313" key="4">
    <source>
        <dbReference type="Proteomes" id="UP001273166"/>
    </source>
</evidence>
<dbReference type="GeneID" id="87888032"/>
<dbReference type="GO" id="GO:0005737">
    <property type="term" value="C:cytoplasm"/>
    <property type="evidence" value="ECO:0007669"/>
    <property type="project" value="TreeGrafter"/>
</dbReference>
<dbReference type="PANTHER" id="PTHR12828">
    <property type="entry name" value="PROTEASOME MATURATION PROTEIN UMP1"/>
    <property type="match status" value="1"/>
</dbReference>
<dbReference type="Proteomes" id="UP001273166">
    <property type="component" value="Unassembled WGS sequence"/>
</dbReference>
<evidence type="ECO:0000313" key="3">
    <source>
        <dbReference type="EMBL" id="KAK3307703.1"/>
    </source>
</evidence>
<proteinExistence type="inferred from homology"/>
<dbReference type="EMBL" id="JAUDZG010000003">
    <property type="protein sequence ID" value="KAK3307703.1"/>
    <property type="molecule type" value="Genomic_DNA"/>
</dbReference>
<dbReference type="AlphaFoldDB" id="A0AAJ0GX15"/>
<evidence type="ECO:0000256" key="2">
    <source>
        <dbReference type="ARBA" id="ARBA00043974"/>
    </source>
</evidence>
<evidence type="ECO:0000256" key="1">
    <source>
        <dbReference type="ARBA" id="ARBA00023186"/>
    </source>
</evidence>
<dbReference type="Pfam" id="PF05348">
    <property type="entry name" value="UMP1"/>
    <property type="match status" value="1"/>
</dbReference>
<dbReference type="InterPro" id="IPR008012">
    <property type="entry name" value="Ump1"/>
</dbReference>
<dbReference type="GO" id="GO:0043248">
    <property type="term" value="P:proteasome assembly"/>
    <property type="evidence" value="ECO:0007669"/>
    <property type="project" value="InterPro"/>
</dbReference>
<dbReference type="GO" id="GO:0005634">
    <property type="term" value="C:nucleus"/>
    <property type="evidence" value="ECO:0007669"/>
    <property type="project" value="TreeGrafter"/>
</dbReference>
<comment type="similarity">
    <text evidence="2">Belongs to the POMP/UMP1 family.</text>
</comment>
<comment type="caution">
    <text evidence="3">The sequence shown here is derived from an EMBL/GenBank/DDBJ whole genome shotgun (WGS) entry which is preliminary data.</text>
</comment>
<accession>A0AAJ0GX15</accession>
<sequence>MSMRIVPAEAHLTSYSHLASQQLSAPSAPGLYDTLRAGVGPSAFDAADPRKPSSAHPLEARLKAWEATRESLRMDMLRRTYGMAEPIRRGMELKITREGEWRPMALGGGNGVTGMGSVHEEILAGKDDTISWEDVFSGEESRAVVGVHEEMERKLKI</sequence>
<keyword evidence="3" id="KW-0647">Proteasome</keyword>
<keyword evidence="1" id="KW-0143">Chaperone</keyword>
<dbReference type="GO" id="GO:0000502">
    <property type="term" value="C:proteasome complex"/>
    <property type="evidence" value="ECO:0007669"/>
    <property type="project" value="UniProtKB-KW"/>
</dbReference>
<keyword evidence="4" id="KW-1185">Reference proteome</keyword>
<protein>
    <submittedName>
        <fullName evidence="3">Proteasome maturation factor UMP1-domain-containing protein</fullName>
    </submittedName>
</protein>
<dbReference type="RefSeq" id="XP_062723483.1">
    <property type="nucleotide sequence ID" value="XM_062869203.1"/>
</dbReference>
<dbReference type="PANTHER" id="PTHR12828:SF3">
    <property type="entry name" value="PROTEASOME MATURATION PROTEIN"/>
    <property type="match status" value="1"/>
</dbReference>
<name>A0AAJ0GX15_9PEZI</name>
<reference evidence="3" key="1">
    <citation type="journal article" date="2023" name="Mol. Phylogenet. Evol.">
        <title>Genome-scale phylogeny and comparative genomics of the fungal order Sordariales.</title>
        <authorList>
            <person name="Hensen N."/>
            <person name="Bonometti L."/>
            <person name="Westerberg I."/>
            <person name="Brannstrom I.O."/>
            <person name="Guillou S."/>
            <person name="Cros-Aarteil S."/>
            <person name="Calhoun S."/>
            <person name="Haridas S."/>
            <person name="Kuo A."/>
            <person name="Mondo S."/>
            <person name="Pangilinan J."/>
            <person name="Riley R."/>
            <person name="LaButti K."/>
            <person name="Andreopoulos B."/>
            <person name="Lipzen A."/>
            <person name="Chen C."/>
            <person name="Yan M."/>
            <person name="Daum C."/>
            <person name="Ng V."/>
            <person name="Clum A."/>
            <person name="Steindorff A."/>
            <person name="Ohm R.A."/>
            <person name="Martin F."/>
            <person name="Silar P."/>
            <person name="Natvig D.O."/>
            <person name="Lalanne C."/>
            <person name="Gautier V."/>
            <person name="Ament-Velasquez S.L."/>
            <person name="Kruys A."/>
            <person name="Hutchinson M.I."/>
            <person name="Powell A.J."/>
            <person name="Barry K."/>
            <person name="Miller A.N."/>
            <person name="Grigoriev I.V."/>
            <person name="Debuchy R."/>
            <person name="Gladieux P."/>
            <person name="Hiltunen Thoren M."/>
            <person name="Johannesson H."/>
        </authorList>
    </citation>
    <scope>NUCLEOTIDE SEQUENCE</scope>
    <source>
        <strain evidence="3">CBS 333.67</strain>
    </source>
</reference>
<organism evidence="3 4">
    <name type="scientific">Chaetomium strumarium</name>
    <dbReference type="NCBI Taxonomy" id="1170767"/>
    <lineage>
        <taxon>Eukaryota</taxon>
        <taxon>Fungi</taxon>
        <taxon>Dikarya</taxon>
        <taxon>Ascomycota</taxon>
        <taxon>Pezizomycotina</taxon>
        <taxon>Sordariomycetes</taxon>
        <taxon>Sordariomycetidae</taxon>
        <taxon>Sordariales</taxon>
        <taxon>Chaetomiaceae</taxon>
        <taxon>Chaetomium</taxon>
    </lineage>
</organism>
<reference evidence="3" key="2">
    <citation type="submission" date="2023-06" db="EMBL/GenBank/DDBJ databases">
        <authorList>
            <consortium name="Lawrence Berkeley National Laboratory"/>
            <person name="Mondo S.J."/>
            <person name="Hensen N."/>
            <person name="Bonometti L."/>
            <person name="Westerberg I."/>
            <person name="Brannstrom I.O."/>
            <person name="Guillou S."/>
            <person name="Cros-Aarteil S."/>
            <person name="Calhoun S."/>
            <person name="Haridas S."/>
            <person name="Kuo A."/>
            <person name="Pangilinan J."/>
            <person name="Riley R."/>
            <person name="Labutti K."/>
            <person name="Andreopoulos B."/>
            <person name="Lipzen A."/>
            <person name="Chen C."/>
            <person name="Yanf M."/>
            <person name="Daum C."/>
            <person name="Ng V."/>
            <person name="Clum A."/>
            <person name="Steindorff A."/>
            <person name="Ohm R."/>
            <person name="Martin F."/>
            <person name="Silar P."/>
            <person name="Natvig D."/>
            <person name="Lalanne C."/>
            <person name="Gautier V."/>
            <person name="Ament-Velasquez S.L."/>
            <person name="Kruys A."/>
            <person name="Hutchinson M.I."/>
            <person name="Powell A.J."/>
            <person name="Barry K."/>
            <person name="Miller A.N."/>
            <person name="Grigoriev I.V."/>
            <person name="Debuchy R."/>
            <person name="Gladieux P."/>
            <person name="Thoren M.H."/>
            <person name="Johannesson H."/>
        </authorList>
    </citation>
    <scope>NUCLEOTIDE SEQUENCE</scope>
    <source>
        <strain evidence="3">CBS 333.67</strain>
    </source>
</reference>
<gene>
    <name evidence="3" type="ORF">B0T15DRAFT_530929</name>
</gene>